<feature type="compositionally biased region" description="Pro residues" evidence="1">
    <location>
        <begin position="209"/>
        <end position="218"/>
    </location>
</feature>
<feature type="compositionally biased region" description="Low complexity" evidence="1">
    <location>
        <begin position="229"/>
        <end position="242"/>
    </location>
</feature>
<keyword evidence="2" id="KW-1185">Reference proteome</keyword>
<sequence length="309" mass="32502">MGALGLWHSLKAERRRVPGEQQKRSARGWEGGEESGLFRTQRCATLWGRVRLRAPCARVRRAAGWTRTAPASKPGNKLSSSLVTSSVAVAAAAPRLYSPAQLASPRRTPTRHPRLSGPTSAAPRLCGPRQPPPQSGTRSARSRGTGASSRPPGRPNPTRKTGLQELSLQHRRRSGIQSAAQRSFSSSRSARSAQSAALSGRSTSRRPGRPCPGGPPSPLGGGEKEQEGRAGAPAAGGKQAARQGEREGARARPAPGAAARPRKQAAGIHLTSAESAPRPPPHRGVRIPGPPFFPSPCQGLVYLSSTRCC</sequence>
<evidence type="ECO:0000313" key="3">
    <source>
        <dbReference type="RefSeq" id="XP_006865892.1"/>
    </source>
</evidence>
<evidence type="ECO:0000256" key="1">
    <source>
        <dbReference type="SAM" id="MobiDB-lite"/>
    </source>
</evidence>
<proteinExistence type="predicted"/>
<accession>A0A9B0WSR6</accession>
<protein>
    <submittedName>
        <fullName evidence="3">Bcl-2-binding component 3-like</fullName>
    </submittedName>
</protein>
<feature type="compositionally biased region" description="Basic and acidic residues" evidence="1">
    <location>
        <begin position="10"/>
        <end position="23"/>
    </location>
</feature>
<dbReference type="GeneID" id="102819144"/>
<dbReference type="RefSeq" id="XP_006865892.1">
    <property type="nucleotide sequence ID" value="XM_006865830.1"/>
</dbReference>
<reference evidence="3" key="1">
    <citation type="submission" date="2025-08" db="UniProtKB">
        <authorList>
            <consortium name="RefSeq"/>
        </authorList>
    </citation>
    <scope>IDENTIFICATION</scope>
    <source>
        <tissue evidence="3">Spleen</tissue>
    </source>
</reference>
<feature type="compositionally biased region" description="Low complexity" evidence="1">
    <location>
        <begin position="177"/>
        <end position="202"/>
    </location>
</feature>
<name>A0A9B0WSR6_CHRAS</name>
<dbReference type="AlphaFoldDB" id="A0A9B0WSR6"/>
<feature type="compositionally biased region" description="Low complexity" evidence="1">
    <location>
        <begin position="135"/>
        <end position="151"/>
    </location>
</feature>
<feature type="compositionally biased region" description="Polar residues" evidence="1">
    <location>
        <begin position="158"/>
        <end position="167"/>
    </location>
</feature>
<feature type="region of interest" description="Disordered" evidence="1">
    <location>
        <begin position="100"/>
        <end position="296"/>
    </location>
</feature>
<dbReference type="Proteomes" id="UP000504623">
    <property type="component" value="Unplaced"/>
</dbReference>
<organism evidence="2 3">
    <name type="scientific">Chrysochloris asiatica</name>
    <name type="common">Cape golden mole</name>
    <dbReference type="NCBI Taxonomy" id="185453"/>
    <lineage>
        <taxon>Eukaryota</taxon>
        <taxon>Metazoa</taxon>
        <taxon>Chordata</taxon>
        <taxon>Craniata</taxon>
        <taxon>Vertebrata</taxon>
        <taxon>Euteleostomi</taxon>
        <taxon>Mammalia</taxon>
        <taxon>Eutheria</taxon>
        <taxon>Afrotheria</taxon>
        <taxon>Chrysochloridae</taxon>
        <taxon>Chrysochlorinae</taxon>
        <taxon>Chrysochloris</taxon>
    </lineage>
</organism>
<gene>
    <name evidence="3" type="primary">LOC102819144</name>
</gene>
<feature type="region of interest" description="Disordered" evidence="1">
    <location>
        <begin position="1"/>
        <end position="34"/>
    </location>
</feature>
<feature type="region of interest" description="Disordered" evidence="1">
    <location>
        <begin position="61"/>
        <end position="81"/>
    </location>
</feature>
<evidence type="ECO:0000313" key="2">
    <source>
        <dbReference type="Proteomes" id="UP000504623"/>
    </source>
</evidence>